<dbReference type="AlphaFoldDB" id="A0A285UHE6"/>
<name>A0A285UHE6_9HYPH</name>
<dbReference type="InterPro" id="IPR039556">
    <property type="entry name" value="ICL/PEPM"/>
</dbReference>
<dbReference type="PANTHER" id="PTHR42905:SF16">
    <property type="entry name" value="CARBOXYPHOSPHONOENOLPYRUVATE PHOSPHONOMUTASE-LIKE PROTEIN (AFU_ORTHOLOGUE AFUA_5G07230)"/>
    <property type="match status" value="1"/>
</dbReference>
<proteinExistence type="predicted"/>
<dbReference type="PANTHER" id="PTHR42905">
    <property type="entry name" value="PHOSPHOENOLPYRUVATE CARBOXYLASE"/>
    <property type="match status" value="1"/>
</dbReference>
<dbReference type="Gene3D" id="3.20.20.60">
    <property type="entry name" value="Phosphoenolpyruvate-binding domains"/>
    <property type="match status" value="1"/>
</dbReference>
<evidence type="ECO:0000313" key="2">
    <source>
        <dbReference type="Proteomes" id="UP000219167"/>
    </source>
</evidence>
<dbReference type="GO" id="GO:0016829">
    <property type="term" value="F:lyase activity"/>
    <property type="evidence" value="ECO:0007669"/>
    <property type="project" value="UniProtKB-KW"/>
</dbReference>
<accession>A0A285UHE6</accession>
<gene>
    <name evidence="1" type="ORF">SAMN05892877_108223</name>
</gene>
<keyword evidence="1" id="KW-0456">Lyase</keyword>
<dbReference type="OrthoDB" id="9785398at2"/>
<reference evidence="1 2" key="1">
    <citation type="submission" date="2017-08" db="EMBL/GenBank/DDBJ databases">
        <authorList>
            <person name="de Groot N.N."/>
        </authorList>
    </citation>
    <scope>NUCLEOTIDE SEQUENCE [LARGE SCALE GENOMIC DNA]</scope>
    <source>
        <strain evidence="1 2">JC85</strain>
    </source>
</reference>
<dbReference type="RefSeq" id="WP_097140379.1">
    <property type="nucleotide sequence ID" value="NZ_OBQD01000008.1"/>
</dbReference>
<dbReference type="Proteomes" id="UP000219167">
    <property type="component" value="Unassembled WGS sequence"/>
</dbReference>
<evidence type="ECO:0000313" key="1">
    <source>
        <dbReference type="EMBL" id="SOC41344.1"/>
    </source>
</evidence>
<organism evidence="1 2">
    <name type="scientific">Rhizobium subbaraonis</name>
    <dbReference type="NCBI Taxonomy" id="908946"/>
    <lineage>
        <taxon>Bacteria</taxon>
        <taxon>Pseudomonadati</taxon>
        <taxon>Pseudomonadota</taxon>
        <taxon>Alphaproteobacteria</taxon>
        <taxon>Hyphomicrobiales</taxon>
        <taxon>Rhizobiaceae</taxon>
        <taxon>Rhizobium/Agrobacterium group</taxon>
        <taxon>Rhizobium</taxon>
    </lineage>
</organism>
<dbReference type="SUPFAM" id="SSF51621">
    <property type="entry name" value="Phosphoenolpyruvate/pyruvate domain"/>
    <property type="match status" value="1"/>
</dbReference>
<dbReference type="InterPro" id="IPR040442">
    <property type="entry name" value="Pyrv_kinase-like_dom_sf"/>
</dbReference>
<dbReference type="Pfam" id="PF13714">
    <property type="entry name" value="PEP_mutase"/>
    <property type="match status" value="1"/>
</dbReference>
<keyword evidence="2" id="KW-1185">Reference proteome</keyword>
<dbReference type="EMBL" id="OBQD01000008">
    <property type="protein sequence ID" value="SOC41344.1"/>
    <property type="molecule type" value="Genomic_DNA"/>
</dbReference>
<dbReference type="CDD" id="cd00377">
    <property type="entry name" value="ICL_PEPM"/>
    <property type="match status" value="1"/>
</dbReference>
<protein>
    <submittedName>
        <fullName evidence="1">2-methylisocitrate lyase-like PEP mutase family enzyme</fullName>
    </submittedName>
</protein>
<sequence>MEQKLRAEAFAELHRRGDPLVLYNIWDAGSAKAVAAAGAKAIATGSWSVAAAGGYPDGQAVPLLRLAEIARSIVDATDLPVTIDFEGGYAVEPDDVALNVSRIVDAGAVGINFEDQVIGGSGIHPVDLQTRRIRTIRLMAENKGTPFFINARTDLFLQQPDASRHEALVDAAIERGRAYAQAGASGFFVPGLAESGLIGRICDAVPLPVNVMMRAGVPAVAALAKLGVARVSYGPGPYRAMIEWLGRQAATVYGSP</sequence>
<dbReference type="InterPro" id="IPR015813">
    <property type="entry name" value="Pyrv/PenolPyrv_kinase-like_dom"/>
</dbReference>